<evidence type="ECO:0000313" key="3">
    <source>
        <dbReference type="Proteomes" id="UP001169760"/>
    </source>
</evidence>
<dbReference type="RefSeq" id="WP_303494795.1">
    <property type="nucleotide sequence ID" value="NZ_JAUOPB010000592.1"/>
</dbReference>
<comment type="caution">
    <text evidence="2">The sequence shown here is derived from an EMBL/GenBank/DDBJ whole genome shotgun (WGS) entry which is preliminary data.</text>
</comment>
<feature type="domain" description="DUF4399" evidence="1">
    <location>
        <begin position="1"/>
        <end position="31"/>
    </location>
</feature>
<feature type="non-terminal residue" evidence="2">
    <location>
        <position position="1"/>
    </location>
</feature>
<organism evidence="2 3">
    <name type="scientific">Saccharophagus degradans</name>
    <dbReference type="NCBI Taxonomy" id="86304"/>
    <lineage>
        <taxon>Bacteria</taxon>
        <taxon>Pseudomonadati</taxon>
        <taxon>Pseudomonadota</taxon>
        <taxon>Gammaproteobacteria</taxon>
        <taxon>Cellvibrionales</taxon>
        <taxon>Cellvibrionaceae</taxon>
        <taxon>Saccharophagus</taxon>
    </lineage>
</organism>
<dbReference type="AlphaFoldDB" id="A0AAW7XCX7"/>
<reference evidence="2" key="1">
    <citation type="submission" date="2023-07" db="EMBL/GenBank/DDBJ databases">
        <title>Genome content predicts the carbon catabolic preferences of heterotrophic bacteria.</title>
        <authorList>
            <person name="Gralka M."/>
        </authorList>
    </citation>
    <scope>NUCLEOTIDE SEQUENCE</scope>
    <source>
        <strain evidence="2">I3M17_2</strain>
    </source>
</reference>
<accession>A0AAW7XCX7</accession>
<proteinExistence type="predicted"/>
<evidence type="ECO:0000259" key="1">
    <source>
        <dbReference type="Pfam" id="PF14347"/>
    </source>
</evidence>
<dbReference type="Pfam" id="PF14347">
    <property type="entry name" value="DUF4399"/>
    <property type="match status" value="1"/>
</dbReference>
<gene>
    <name evidence="2" type="ORF">Q4521_22720</name>
</gene>
<protein>
    <submittedName>
        <fullName evidence="2">DUF4399 domain-containing protein</fullName>
    </submittedName>
</protein>
<dbReference type="Proteomes" id="UP001169760">
    <property type="component" value="Unassembled WGS sequence"/>
</dbReference>
<dbReference type="EMBL" id="JAUOPB010000592">
    <property type="protein sequence ID" value="MDO6425304.1"/>
    <property type="molecule type" value="Genomic_DNA"/>
</dbReference>
<name>A0AAW7XCX7_9GAMM</name>
<evidence type="ECO:0000313" key="2">
    <source>
        <dbReference type="EMBL" id="MDO6425304.1"/>
    </source>
</evidence>
<sequence>GEHTLQLLLGDHFHNPHDKPVLSEKITSTVKAKPAAAAKSAFLYPAHLL</sequence>
<dbReference type="InterPro" id="IPR025512">
    <property type="entry name" value="DUF4399"/>
</dbReference>